<feature type="region of interest" description="Disordered" evidence="1">
    <location>
        <begin position="300"/>
        <end position="370"/>
    </location>
</feature>
<reference evidence="2 3" key="1">
    <citation type="submission" date="2023-09" db="EMBL/GenBank/DDBJ databases">
        <title>Complete-Gapless Cercospora beticola genome.</title>
        <authorList>
            <person name="Wyatt N.A."/>
            <person name="Spanner R.E."/>
            <person name="Bolton M.D."/>
        </authorList>
    </citation>
    <scope>NUCLEOTIDE SEQUENCE [LARGE SCALE GENOMIC DNA]</scope>
    <source>
        <strain evidence="2">Cb09-40</strain>
    </source>
</reference>
<feature type="region of interest" description="Disordered" evidence="1">
    <location>
        <begin position="1"/>
        <end position="170"/>
    </location>
</feature>
<evidence type="ECO:0000313" key="3">
    <source>
        <dbReference type="Proteomes" id="UP001302367"/>
    </source>
</evidence>
<keyword evidence="3" id="KW-1185">Reference proteome</keyword>
<feature type="compositionally biased region" description="Basic and acidic residues" evidence="1">
    <location>
        <begin position="66"/>
        <end position="75"/>
    </location>
</feature>
<dbReference type="Proteomes" id="UP001302367">
    <property type="component" value="Chromosome 3"/>
</dbReference>
<feature type="compositionally biased region" description="Polar residues" evidence="1">
    <location>
        <begin position="14"/>
        <end position="25"/>
    </location>
</feature>
<dbReference type="EMBL" id="CP134186">
    <property type="protein sequence ID" value="WPB00805.1"/>
    <property type="molecule type" value="Genomic_DNA"/>
</dbReference>
<feature type="compositionally biased region" description="Basic and acidic residues" evidence="1">
    <location>
        <begin position="133"/>
        <end position="142"/>
    </location>
</feature>
<accession>A0ABZ0NML6</accession>
<feature type="compositionally biased region" description="Low complexity" evidence="1">
    <location>
        <begin position="161"/>
        <end position="170"/>
    </location>
</feature>
<evidence type="ECO:0000313" key="2">
    <source>
        <dbReference type="EMBL" id="WPB00805.1"/>
    </source>
</evidence>
<gene>
    <name evidence="2" type="ORF">RHO25_005425</name>
</gene>
<protein>
    <submittedName>
        <fullName evidence="2">Uncharacterized protein</fullName>
    </submittedName>
</protein>
<feature type="compositionally biased region" description="Low complexity" evidence="1">
    <location>
        <begin position="84"/>
        <end position="94"/>
    </location>
</feature>
<dbReference type="RefSeq" id="XP_065458714.1">
    <property type="nucleotide sequence ID" value="XM_065602642.1"/>
</dbReference>
<sequence>MHHRSSARSQASSEKAQTLSTQMLNETAEAKLPELRAPNHAKSARSFSPHDEPPPAVGRMVQPSHGHPDPTDMESRSPAGDHSATPPTTLPATLDAVNTQQQQSMGAGHAQDTTVFVPYSNPAAGEGNSNASADHDNDRDGASSEPSATAVHNGVPPPTSIPATTSASLPSSAPYATVLPKNVHDVTEDFNGYGSLSAEDILYDTDASGNHTVPEDHIYGGIFLKVLAEYDLSEITEAINMKKVAVGKRKIQKNSITKRKSAALAAKAAADAARDGTQLNVYDALVASDVAAGKSLEVAQASRKQKSTENRNGTYGTGKRPVSSSGAWSRPKRKQPTQDTPDDQEEEDVGMPAKKRVKRTRLATNEPATQILPTGDSDVLRFELGYGVPVNPASMSDTFTEIFNSSAMVSVAQGTTPFDIEQDEEESPDLRIDPIAQELASSDFESLDGLPSFIPSSEDFAFQPGETEAWLWVPSVWGNPYAALY</sequence>
<proteinExistence type="predicted"/>
<organism evidence="2 3">
    <name type="scientific">Cercospora beticola</name>
    <name type="common">Sugarbeet leaf spot fungus</name>
    <dbReference type="NCBI Taxonomy" id="122368"/>
    <lineage>
        <taxon>Eukaryota</taxon>
        <taxon>Fungi</taxon>
        <taxon>Dikarya</taxon>
        <taxon>Ascomycota</taxon>
        <taxon>Pezizomycotina</taxon>
        <taxon>Dothideomycetes</taxon>
        <taxon>Dothideomycetidae</taxon>
        <taxon>Mycosphaerellales</taxon>
        <taxon>Mycosphaerellaceae</taxon>
        <taxon>Cercospora</taxon>
    </lineage>
</organism>
<dbReference type="GeneID" id="35427435"/>
<feature type="compositionally biased region" description="Acidic residues" evidence="1">
    <location>
        <begin position="340"/>
        <end position="349"/>
    </location>
</feature>
<evidence type="ECO:0000256" key="1">
    <source>
        <dbReference type="SAM" id="MobiDB-lite"/>
    </source>
</evidence>
<feature type="compositionally biased region" description="Polar residues" evidence="1">
    <location>
        <begin position="96"/>
        <end position="105"/>
    </location>
</feature>
<name>A0ABZ0NML6_CERBT</name>